<dbReference type="EMBL" id="JARBHB010000004">
    <property type="protein sequence ID" value="KAJ8885096.1"/>
    <property type="molecule type" value="Genomic_DNA"/>
</dbReference>
<gene>
    <name evidence="2" type="ORF">PR048_011292</name>
</gene>
<evidence type="ECO:0000256" key="1">
    <source>
        <dbReference type="SAM" id="MobiDB-lite"/>
    </source>
</evidence>
<feature type="compositionally biased region" description="Polar residues" evidence="1">
    <location>
        <begin position="119"/>
        <end position="129"/>
    </location>
</feature>
<proteinExistence type="predicted"/>
<accession>A0ABQ9HLX2</accession>
<keyword evidence="3" id="KW-1185">Reference proteome</keyword>
<feature type="region of interest" description="Disordered" evidence="1">
    <location>
        <begin position="99"/>
        <end position="136"/>
    </location>
</feature>
<name>A0ABQ9HLX2_9NEOP</name>
<comment type="caution">
    <text evidence="2">The sequence shown here is derived from an EMBL/GenBank/DDBJ whole genome shotgun (WGS) entry which is preliminary data.</text>
</comment>
<organism evidence="2 3">
    <name type="scientific">Dryococelus australis</name>
    <dbReference type="NCBI Taxonomy" id="614101"/>
    <lineage>
        <taxon>Eukaryota</taxon>
        <taxon>Metazoa</taxon>
        <taxon>Ecdysozoa</taxon>
        <taxon>Arthropoda</taxon>
        <taxon>Hexapoda</taxon>
        <taxon>Insecta</taxon>
        <taxon>Pterygota</taxon>
        <taxon>Neoptera</taxon>
        <taxon>Polyneoptera</taxon>
        <taxon>Phasmatodea</taxon>
        <taxon>Verophasmatodea</taxon>
        <taxon>Anareolatae</taxon>
        <taxon>Phasmatidae</taxon>
        <taxon>Eurycanthinae</taxon>
        <taxon>Dryococelus</taxon>
    </lineage>
</organism>
<sequence length="136" mass="15591">MASDRVSELQVSKEEQLLCLWLKAMAKIGIPVKPRQLLDAVEDILKKYRRPSPFTEGRPERNATHIFEKPETLSIARSLVTERAIRRWHNDLKQHIIQQTGNTDMLKDPSRMINGDESGFQTNPVTSLVTWPKGSK</sequence>
<protein>
    <submittedName>
        <fullName evidence="2">Uncharacterized protein</fullName>
    </submittedName>
</protein>
<reference evidence="2 3" key="1">
    <citation type="submission" date="2023-02" db="EMBL/GenBank/DDBJ databases">
        <title>LHISI_Scaffold_Assembly.</title>
        <authorList>
            <person name="Stuart O.P."/>
            <person name="Cleave R."/>
            <person name="Magrath M.J.L."/>
            <person name="Mikheyev A.S."/>
        </authorList>
    </citation>
    <scope>NUCLEOTIDE SEQUENCE [LARGE SCALE GENOMIC DNA]</scope>
    <source>
        <strain evidence="2">Daus_M_001</strain>
        <tissue evidence="2">Leg muscle</tissue>
    </source>
</reference>
<evidence type="ECO:0000313" key="3">
    <source>
        <dbReference type="Proteomes" id="UP001159363"/>
    </source>
</evidence>
<evidence type="ECO:0000313" key="2">
    <source>
        <dbReference type="EMBL" id="KAJ8885096.1"/>
    </source>
</evidence>
<dbReference type="Proteomes" id="UP001159363">
    <property type="component" value="Chromosome X"/>
</dbReference>